<keyword evidence="1" id="KW-1133">Transmembrane helix</keyword>
<reference evidence="3 4" key="1">
    <citation type="submission" date="2013-12" db="EMBL/GenBank/DDBJ databases">
        <title>Improved hybrid genome assemblies of Bacteroides xylanisolvens SD CC 1b and Bacteroides xylanisolvens SD CC 2a using Illumina and 454 Sequencing.</title>
        <authorList>
            <person name="Ramaraj T."/>
            <person name="Sundararajan A."/>
            <person name="Mudge J."/>
            <person name="Schilkey F.D."/>
            <person name="Delvecchio V."/>
            <person name="Donlon M."/>
            <person name="Ziemer C."/>
        </authorList>
    </citation>
    <scope>NUCLEOTIDE SEQUENCE [LARGE SCALE GENOMIC DNA]</scope>
</reference>
<name>W6P9Y5_9BACE</name>
<proteinExistence type="predicted"/>
<gene>
    <name evidence="2" type="ORF">BN890_14730</name>
    <name evidence="3" type="ORF">BN890_41320</name>
</gene>
<dbReference type="EMBL" id="CBXG010000046">
    <property type="protein sequence ID" value="CDM06529.1"/>
    <property type="molecule type" value="Genomic_DNA"/>
</dbReference>
<accession>W6P9Y5</accession>
<evidence type="ECO:0000256" key="1">
    <source>
        <dbReference type="SAM" id="Phobius"/>
    </source>
</evidence>
<keyword evidence="1" id="KW-0472">Membrane</keyword>
<sequence>MCINQYLVEIVGCLLNVGQNPYHIAGGIVELMVSVKTVLLFIANLAIVL</sequence>
<protein>
    <submittedName>
        <fullName evidence="3">Uncharacterized protein</fullName>
    </submittedName>
</protein>
<dbReference type="EMBL" id="CBXG010000016">
    <property type="protein sequence ID" value="CDM03906.1"/>
    <property type="molecule type" value="Genomic_DNA"/>
</dbReference>
<dbReference type="AlphaFoldDB" id="W6P9Y5"/>
<organism evidence="3 4">
    <name type="scientific">Bacteroides xylanisolvens SD CC 1b</name>
    <dbReference type="NCBI Taxonomy" id="702447"/>
    <lineage>
        <taxon>Bacteria</taxon>
        <taxon>Pseudomonadati</taxon>
        <taxon>Bacteroidota</taxon>
        <taxon>Bacteroidia</taxon>
        <taxon>Bacteroidales</taxon>
        <taxon>Bacteroidaceae</taxon>
        <taxon>Bacteroides</taxon>
    </lineage>
</organism>
<comment type="caution">
    <text evidence="3">The sequence shown here is derived from an EMBL/GenBank/DDBJ whole genome shotgun (WGS) entry which is preliminary data.</text>
</comment>
<keyword evidence="1" id="KW-0812">Transmembrane</keyword>
<feature type="transmembrane region" description="Helical" evidence="1">
    <location>
        <begin position="24"/>
        <end position="48"/>
    </location>
</feature>
<evidence type="ECO:0000313" key="3">
    <source>
        <dbReference type="EMBL" id="CDM06529.1"/>
    </source>
</evidence>
<evidence type="ECO:0000313" key="2">
    <source>
        <dbReference type="EMBL" id="CDM03906.1"/>
    </source>
</evidence>
<evidence type="ECO:0000313" key="4">
    <source>
        <dbReference type="Proteomes" id="UP000019380"/>
    </source>
</evidence>
<dbReference type="Proteomes" id="UP000019380">
    <property type="component" value="Unassembled WGS sequence"/>
</dbReference>